<dbReference type="EMBL" id="KZ678783">
    <property type="protein sequence ID" value="PSR75237.1"/>
    <property type="molecule type" value="Genomic_DNA"/>
</dbReference>
<reference evidence="1 2" key="1">
    <citation type="journal article" date="2018" name="Mycol. Prog.">
        <title>Coniella lustricola, a new species from submerged detritus.</title>
        <authorList>
            <person name="Raudabaugh D.B."/>
            <person name="Iturriaga T."/>
            <person name="Carver A."/>
            <person name="Mondo S."/>
            <person name="Pangilinan J."/>
            <person name="Lipzen A."/>
            <person name="He G."/>
            <person name="Amirebrahimi M."/>
            <person name="Grigoriev I.V."/>
            <person name="Miller A.N."/>
        </authorList>
    </citation>
    <scope>NUCLEOTIDE SEQUENCE [LARGE SCALE GENOMIC DNA]</scope>
    <source>
        <strain evidence="1 2">B22-T-1</strain>
    </source>
</reference>
<accession>A0A2T2ZSL4</accession>
<evidence type="ECO:0000313" key="2">
    <source>
        <dbReference type="Proteomes" id="UP000241462"/>
    </source>
</evidence>
<dbReference type="Proteomes" id="UP000241462">
    <property type="component" value="Unassembled WGS sequence"/>
</dbReference>
<gene>
    <name evidence="1" type="ORF">BD289DRAFT_447935</name>
</gene>
<evidence type="ECO:0000313" key="1">
    <source>
        <dbReference type="EMBL" id="PSR75237.1"/>
    </source>
</evidence>
<organism evidence="1 2">
    <name type="scientific">Coniella lustricola</name>
    <dbReference type="NCBI Taxonomy" id="2025994"/>
    <lineage>
        <taxon>Eukaryota</taxon>
        <taxon>Fungi</taxon>
        <taxon>Dikarya</taxon>
        <taxon>Ascomycota</taxon>
        <taxon>Pezizomycotina</taxon>
        <taxon>Sordariomycetes</taxon>
        <taxon>Sordariomycetidae</taxon>
        <taxon>Diaporthales</taxon>
        <taxon>Schizoparmaceae</taxon>
        <taxon>Coniella</taxon>
    </lineage>
</organism>
<keyword evidence="2" id="KW-1185">Reference proteome</keyword>
<dbReference type="InParanoid" id="A0A2T2ZSL4"/>
<sequence>MAGGRPFTVVAWSLLCSKRAHYWPHRVCGTGLRAPRQSQSGIKVHGLLPLRILEVVSPVVRLCWLCVMKDAAAWYV</sequence>
<name>A0A2T2ZSL4_9PEZI</name>
<dbReference type="AlphaFoldDB" id="A0A2T2ZSL4"/>
<protein>
    <submittedName>
        <fullName evidence="1">Uncharacterized protein</fullName>
    </submittedName>
</protein>
<proteinExistence type="predicted"/>